<sequence length="312" mass="32802">MTEHSSHFIGVDLGGTSLKGGLLSLDGTVKSELVKRTPVEEGREGILRELFTLIEELLEISVDDHVRAIGIGSAGRIDPVTGTVLYATDNLPGWTGTPLSELVEGRFGLPAFVDNDVNAAAIGETWMGLRDTVFTSSIMFISLGTGVGGAIVHKGGIIHGANGGAGEVGHILLVPGGHPCNCGQNGCLEQYGSGTALNRIARNIEPEWNSHILLKQCTEGEPRAVRAVEGFAADLAAGIISIRNMLDPHKFIIGGGLVDSHDVWWGYLRSKLDALSGQQTMLEVAQLGNRAGLIGAAKLALDGIARISGSWK</sequence>
<organism evidence="2 3">
    <name type="scientific">Paenibacillus alginolyticus</name>
    <dbReference type="NCBI Taxonomy" id="59839"/>
    <lineage>
        <taxon>Bacteria</taxon>
        <taxon>Bacillati</taxon>
        <taxon>Bacillota</taxon>
        <taxon>Bacilli</taxon>
        <taxon>Bacillales</taxon>
        <taxon>Paenibacillaceae</taxon>
        <taxon>Paenibacillus</taxon>
    </lineage>
</organism>
<evidence type="ECO:0000256" key="1">
    <source>
        <dbReference type="ARBA" id="ARBA00006479"/>
    </source>
</evidence>
<dbReference type="InterPro" id="IPR000600">
    <property type="entry name" value="ROK"/>
</dbReference>
<evidence type="ECO:0000313" key="3">
    <source>
        <dbReference type="Proteomes" id="UP001527099"/>
    </source>
</evidence>
<dbReference type="PANTHER" id="PTHR18964:SF149">
    <property type="entry name" value="BIFUNCTIONAL UDP-N-ACETYLGLUCOSAMINE 2-EPIMERASE_N-ACETYLMANNOSAMINE KINASE"/>
    <property type="match status" value="1"/>
</dbReference>
<dbReference type="InterPro" id="IPR049874">
    <property type="entry name" value="ROK_cs"/>
</dbReference>
<comment type="similarity">
    <text evidence="1">Belongs to the ROK (NagC/XylR) family.</text>
</comment>
<name>A0ABT4GPT3_9BACL</name>
<dbReference type="EMBL" id="JAMDMX010000218">
    <property type="protein sequence ID" value="MCY9698233.1"/>
    <property type="molecule type" value="Genomic_DNA"/>
</dbReference>
<dbReference type="PANTHER" id="PTHR18964">
    <property type="entry name" value="ROK (REPRESSOR, ORF, KINASE) FAMILY"/>
    <property type="match status" value="1"/>
</dbReference>
<dbReference type="RefSeq" id="WP_268618698.1">
    <property type="nucleotide sequence ID" value="NZ_JAMDMX010000218.1"/>
</dbReference>
<dbReference type="Pfam" id="PF00480">
    <property type="entry name" value="ROK"/>
    <property type="match status" value="1"/>
</dbReference>
<comment type="caution">
    <text evidence="2">The sequence shown here is derived from an EMBL/GenBank/DDBJ whole genome shotgun (WGS) entry which is preliminary data.</text>
</comment>
<dbReference type="Proteomes" id="UP001527099">
    <property type="component" value="Unassembled WGS sequence"/>
</dbReference>
<dbReference type="PROSITE" id="PS01125">
    <property type="entry name" value="ROK"/>
    <property type="match status" value="1"/>
</dbReference>
<dbReference type="Gene3D" id="3.30.420.40">
    <property type="match status" value="2"/>
</dbReference>
<reference evidence="2 3" key="1">
    <citation type="submission" date="2022-05" db="EMBL/GenBank/DDBJ databases">
        <title>Genome Sequencing of Bee-Associated Microbes.</title>
        <authorList>
            <person name="Dunlap C."/>
        </authorList>
    </citation>
    <scope>NUCLEOTIDE SEQUENCE [LARGE SCALE GENOMIC DNA]</scope>
    <source>
        <strain evidence="2 3">NRRL B-14421</strain>
    </source>
</reference>
<dbReference type="SUPFAM" id="SSF53067">
    <property type="entry name" value="Actin-like ATPase domain"/>
    <property type="match status" value="1"/>
</dbReference>
<dbReference type="InterPro" id="IPR043129">
    <property type="entry name" value="ATPase_NBD"/>
</dbReference>
<accession>A0ABT4GPT3</accession>
<evidence type="ECO:0000313" key="2">
    <source>
        <dbReference type="EMBL" id="MCY9698233.1"/>
    </source>
</evidence>
<proteinExistence type="inferred from homology"/>
<dbReference type="CDD" id="cd24068">
    <property type="entry name" value="ASKHA_NBD_ROK_FnNanK-like"/>
    <property type="match status" value="1"/>
</dbReference>
<gene>
    <name evidence="2" type="ORF">M5X19_36140</name>
</gene>
<keyword evidence="3" id="KW-1185">Reference proteome</keyword>
<protein>
    <submittedName>
        <fullName evidence="2">ROK family protein</fullName>
    </submittedName>
</protein>